<sequence>MAKSPVQQTEEVEQDGLGAVACSPTRSYHHKPGTVNGSEVGAHVDPGPRCSLLFMIETWTRWFRVKMSPEEVMSTCQEGSIETSPSGDDEWYESHNPIQVDTRSTIQYKDLKYLTENGRQSDGQERGSRVLAERRQRHLPTYVHLFSAIGAALFTFCFETKIIRRIMTDDSMYNKDSATGDASEENYSNMVGDVHISDWRAIYGDVVLFTSWHKSGIYLVWMVTLVGISQYGNTGCLGGDWSRQCPGFLTVF</sequence>
<reference evidence="1" key="1">
    <citation type="submission" date="2023-06" db="EMBL/GenBank/DDBJ databases">
        <authorList>
            <consortium name="Lawrence Berkeley National Laboratory"/>
            <person name="Ahrendt S."/>
            <person name="Sahu N."/>
            <person name="Indic B."/>
            <person name="Wong-Bajracharya J."/>
            <person name="Merenyi Z."/>
            <person name="Ke H.-M."/>
            <person name="Monk M."/>
            <person name="Kocsube S."/>
            <person name="Drula E."/>
            <person name="Lipzen A."/>
            <person name="Balint B."/>
            <person name="Henrissat B."/>
            <person name="Andreopoulos B."/>
            <person name="Martin F.M."/>
            <person name="Harder C.B."/>
            <person name="Rigling D."/>
            <person name="Ford K.L."/>
            <person name="Foster G.D."/>
            <person name="Pangilinan J."/>
            <person name="Papanicolaou A."/>
            <person name="Barry K."/>
            <person name="LaButti K."/>
            <person name="Viragh M."/>
            <person name="Koriabine M."/>
            <person name="Yan M."/>
            <person name="Riley R."/>
            <person name="Champramary S."/>
            <person name="Plett K.L."/>
            <person name="Tsai I.J."/>
            <person name="Slot J."/>
            <person name="Sipos G."/>
            <person name="Plett J."/>
            <person name="Nagy L.G."/>
            <person name="Grigoriev I.V."/>
        </authorList>
    </citation>
    <scope>NUCLEOTIDE SEQUENCE</scope>
    <source>
        <strain evidence="1">HWK02</strain>
    </source>
</reference>
<dbReference type="AlphaFoldDB" id="A0AA39QGC1"/>
<keyword evidence="2" id="KW-1185">Reference proteome</keyword>
<organism evidence="1 2">
    <name type="scientific">Armillaria luteobubalina</name>
    <dbReference type="NCBI Taxonomy" id="153913"/>
    <lineage>
        <taxon>Eukaryota</taxon>
        <taxon>Fungi</taxon>
        <taxon>Dikarya</taxon>
        <taxon>Basidiomycota</taxon>
        <taxon>Agaricomycotina</taxon>
        <taxon>Agaricomycetes</taxon>
        <taxon>Agaricomycetidae</taxon>
        <taxon>Agaricales</taxon>
        <taxon>Marasmiineae</taxon>
        <taxon>Physalacriaceae</taxon>
        <taxon>Armillaria</taxon>
    </lineage>
</organism>
<accession>A0AA39QGC1</accession>
<dbReference type="EMBL" id="JAUEPU010000007">
    <property type="protein sequence ID" value="KAK0501154.1"/>
    <property type="molecule type" value="Genomic_DNA"/>
</dbReference>
<evidence type="ECO:0000313" key="1">
    <source>
        <dbReference type="EMBL" id="KAK0501154.1"/>
    </source>
</evidence>
<name>A0AA39QGC1_9AGAR</name>
<proteinExistence type="predicted"/>
<dbReference type="Proteomes" id="UP001175228">
    <property type="component" value="Unassembled WGS sequence"/>
</dbReference>
<gene>
    <name evidence="1" type="ORF">EDD18DRAFT_1102100</name>
</gene>
<comment type="caution">
    <text evidence="1">The sequence shown here is derived from an EMBL/GenBank/DDBJ whole genome shotgun (WGS) entry which is preliminary data.</text>
</comment>
<protein>
    <submittedName>
        <fullName evidence="1">Uncharacterized protein</fullName>
    </submittedName>
</protein>
<evidence type="ECO:0000313" key="2">
    <source>
        <dbReference type="Proteomes" id="UP001175228"/>
    </source>
</evidence>